<comment type="caution">
    <text evidence="1">The sequence shown here is derived from an EMBL/GenBank/DDBJ whole genome shotgun (WGS) entry which is preliminary data.</text>
</comment>
<name>A0ACC0IHN3_9ERIC</name>
<evidence type="ECO:0000313" key="1">
    <source>
        <dbReference type="EMBL" id="KAI8024826.1"/>
    </source>
</evidence>
<accession>A0ACC0IHN3</accession>
<organism evidence="1 2">
    <name type="scientific">Camellia lanceoleosa</name>
    <dbReference type="NCBI Taxonomy" id="1840588"/>
    <lineage>
        <taxon>Eukaryota</taxon>
        <taxon>Viridiplantae</taxon>
        <taxon>Streptophyta</taxon>
        <taxon>Embryophyta</taxon>
        <taxon>Tracheophyta</taxon>
        <taxon>Spermatophyta</taxon>
        <taxon>Magnoliopsida</taxon>
        <taxon>eudicotyledons</taxon>
        <taxon>Gunneridae</taxon>
        <taxon>Pentapetalae</taxon>
        <taxon>asterids</taxon>
        <taxon>Ericales</taxon>
        <taxon>Theaceae</taxon>
        <taxon>Camellia</taxon>
    </lineage>
</organism>
<dbReference type="Proteomes" id="UP001060215">
    <property type="component" value="Chromosome 3"/>
</dbReference>
<keyword evidence="2" id="KW-1185">Reference proteome</keyword>
<reference evidence="1 2" key="1">
    <citation type="journal article" date="2022" name="Plant J.">
        <title>Chromosome-level genome of Camellia lanceoleosa provides a valuable resource for understanding genome evolution and self-incompatibility.</title>
        <authorList>
            <person name="Gong W."/>
            <person name="Xiao S."/>
            <person name="Wang L."/>
            <person name="Liao Z."/>
            <person name="Chang Y."/>
            <person name="Mo W."/>
            <person name="Hu G."/>
            <person name="Li W."/>
            <person name="Zhao G."/>
            <person name="Zhu H."/>
            <person name="Hu X."/>
            <person name="Ji K."/>
            <person name="Xiang X."/>
            <person name="Song Q."/>
            <person name="Yuan D."/>
            <person name="Jin S."/>
            <person name="Zhang L."/>
        </authorList>
    </citation>
    <scope>NUCLEOTIDE SEQUENCE [LARGE SCALE GENOMIC DNA]</scope>
    <source>
        <strain evidence="1">SQ_2022a</strain>
    </source>
</reference>
<proteinExistence type="predicted"/>
<evidence type="ECO:0000313" key="2">
    <source>
        <dbReference type="Proteomes" id="UP001060215"/>
    </source>
</evidence>
<protein>
    <submittedName>
        <fullName evidence="1">Uncharacterized protein</fullName>
    </submittedName>
</protein>
<sequence length="866" mass="97299">MRAFLPNGSQIGFFPWCPSSSITHYLVLVGVLQCSDIRLEVFGRCMEALELPEVTDESVAGVVITPWKENIFLFQFNDLEDRLRVLHEAPWSVMGSLLVLQPLPLEKAIDELDFRWSPFWVQCSDIRLEVFGRCMEALELPEVTDECTAGVVITPWKENIFLFQFNDLEDRLRVLQEAPWSVMGSLLVLQLLPLKKAIDELDFRWSPFWVQVHSLPCDKMTRAHGEVIGNRIGQLVEIEAPSDGLLIHRNFLRLRVEVDVSKPLLQGFILYRRDSSGPVGNGLKVYYKYERLSEFCYDCGCIRHDKLACKFVSREEGLHSGYGPSQRTGPVKNLSALQSSIWRPTEDLRPGKDQPEPHLHIPISCMATRREGAVRDEASGSATPTPHQLATNVGVRYVQSRVVELGANKPFQSENPRPCSPVVSQEHSSEQGPSLHDSGLLSGQSPFCNSNLGPTIIEGEAPISLNPILEQSDLRLSTPYFVIEPSEVLPLISQPMGSTDHHSISVQELNPSPSPERTGPSEPSIDLCISTVFNNLSLKRPLGDEDICDPVAKKKFKGAVIELDGDAVVSQALCVFASKPKARILARRGRCKRQNSLVDIQVQTLPTEATQNPRGTVSSERPRGISVLKVHEVIDSSRKFWDESKLRNLVSGADCEAILSILVSVTNKNDTLLWHHDSKGCYMVKSGYHEAMNQAHLASSLLSSSICWSERVWLLVWNLHLPPKLKHFLWKIYHNALATRQNLFSRQCAVSARCPVCLSSSKSLEHLLFECDWSKRVWFGCDLGLRCDNRDSFSTRDWFGKCFESLGTSDWGKSVLYSMVWVAWTIWKGRNKHLFNHSLVDLAGVIAKAKRNEVEFLATCLVPTSP</sequence>
<dbReference type="EMBL" id="CM045760">
    <property type="protein sequence ID" value="KAI8024826.1"/>
    <property type="molecule type" value="Genomic_DNA"/>
</dbReference>
<gene>
    <name evidence="1" type="ORF">LOK49_LG02G00251</name>
</gene>